<dbReference type="STRING" id="946122.A0A0C2X7P9"/>
<dbReference type="InParanoid" id="A0A0C2X7P9"/>
<feature type="compositionally biased region" description="Low complexity" evidence="1">
    <location>
        <begin position="294"/>
        <end position="329"/>
    </location>
</feature>
<accession>A0A0C2X7P9</accession>
<dbReference type="InterPro" id="IPR012535">
    <property type="entry name" value="Cell_div_Cdc14"/>
</dbReference>
<dbReference type="PANTHER" id="PTHR34065">
    <property type="entry name" value="CELL DIVISION CONTROL PROTEIN 14"/>
    <property type="match status" value="1"/>
</dbReference>
<gene>
    <name evidence="2" type="ORF">M378DRAFT_156494</name>
</gene>
<name>A0A0C2X7P9_AMAMK</name>
<evidence type="ECO:0000256" key="1">
    <source>
        <dbReference type="SAM" id="MobiDB-lite"/>
    </source>
</evidence>
<dbReference type="AlphaFoldDB" id="A0A0C2X7P9"/>
<dbReference type="OrthoDB" id="5357220at2759"/>
<keyword evidence="3" id="KW-1185">Reference proteome</keyword>
<feature type="compositionally biased region" description="Polar residues" evidence="1">
    <location>
        <begin position="275"/>
        <end position="293"/>
    </location>
</feature>
<feature type="compositionally biased region" description="Polar residues" evidence="1">
    <location>
        <begin position="390"/>
        <end position="416"/>
    </location>
</feature>
<reference evidence="2 3" key="1">
    <citation type="submission" date="2014-04" db="EMBL/GenBank/DDBJ databases">
        <title>Evolutionary Origins and Diversification of the Mycorrhizal Mutualists.</title>
        <authorList>
            <consortium name="DOE Joint Genome Institute"/>
            <consortium name="Mycorrhizal Genomics Consortium"/>
            <person name="Kohler A."/>
            <person name="Kuo A."/>
            <person name="Nagy L.G."/>
            <person name="Floudas D."/>
            <person name="Copeland A."/>
            <person name="Barry K.W."/>
            <person name="Cichocki N."/>
            <person name="Veneault-Fourrey C."/>
            <person name="LaButti K."/>
            <person name="Lindquist E.A."/>
            <person name="Lipzen A."/>
            <person name="Lundell T."/>
            <person name="Morin E."/>
            <person name="Murat C."/>
            <person name="Riley R."/>
            <person name="Ohm R."/>
            <person name="Sun H."/>
            <person name="Tunlid A."/>
            <person name="Henrissat B."/>
            <person name="Grigoriev I.V."/>
            <person name="Hibbett D.S."/>
            <person name="Martin F."/>
        </authorList>
    </citation>
    <scope>NUCLEOTIDE SEQUENCE [LARGE SCALE GENOMIC DNA]</scope>
    <source>
        <strain evidence="2 3">Koide BX008</strain>
    </source>
</reference>
<organism evidence="2 3">
    <name type="scientific">Amanita muscaria (strain Koide BX008)</name>
    <dbReference type="NCBI Taxonomy" id="946122"/>
    <lineage>
        <taxon>Eukaryota</taxon>
        <taxon>Fungi</taxon>
        <taxon>Dikarya</taxon>
        <taxon>Basidiomycota</taxon>
        <taxon>Agaricomycotina</taxon>
        <taxon>Agaricomycetes</taxon>
        <taxon>Agaricomycetidae</taxon>
        <taxon>Agaricales</taxon>
        <taxon>Pluteineae</taxon>
        <taxon>Amanitaceae</taxon>
        <taxon>Amanita</taxon>
    </lineage>
</organism>
<sequence length="498" mass="53484">MDVQDRLYMQSCIQDALDELLSPRSAVDAKTKALQDLERQLAIACLNDSNSLSYFRSLQQTFECNVPLRLLTWIAVTTPKLDGLTNKGAAEKGREADVEKLASQLSLALSIIQGVALIHEPSKVYLGRKHALEILLDLLLVSRHVSSPQDPSPLPSSSTLHQHLSSVVLDTLLCILVDSSNSLRSFENVNGVQLVVKILKRAGTPREVRMKCLEFLYFYLMDETSPLSKDSKPNGNQETRPISAEPAPPPTTPVTPIRTGTKKPFLTPAPRKPSSRQTSSLFPTPASSVISLASTNSSRSTSNGSTGSILSSPSTSASSVASSPETTSIFPSPGDSPFPATSPRSQHHRRAQVGSPPPVPPLRTKLAQRKETDSAPSSPVRRHHVASPPARSSVSRHGPSKSMSAIPSIRVSSSAPKSAKPGINKSWSEELPLPPAPQTKFAGKESALKGLARFALSHVASSEKVKSTEEKKEFLGTMLGNVDALVESVRKAGIWGLS</sequence>
<dbReference type="PANTHER" id="PTHR34065:SF1">
    <property type="entry name" value="CELL DIVISION CONTROL PROTEIN 14"/>
    <property type="match status" value="1"/>
</dbReference>
<dbReference type="EMBL" id="KN818224">
    <property type="protein sequence ID" value="KIL70372.1"/>
    <property type="molecule type" value="Genomic_DNA"/>
</dbReference>
<evidence type="ECO:0008006" key="4">
    <source>
        <dbReference type="Google" id="ProtNLM"/>
    </source>
</evidence>
<proteinExistence type="predicted"/>
<feature type="region of interest" description="Disordered" evidence="1">
    <location>
        <begin position="227"/>
        <end position="438"/>
    </location>
</feature>
<evidence type="ECO:0000313" key="2">
    <source>
        <dbReference type="EMBL" id="KIL70372.1"/>
    </source>
</evidence>
<dbReference type="Proteomes" id="UP000054549">
    <property type="component" value="Unassembled WGS sequence"/>
</dbReference>
<dbReference type="Pfam" id="PF08045">
    <property type="entry name" value="CDC14"/>
    <property type="match status" value="1"/>
</dbReference>
<feature type="compositionally biased region" description="Polar residues" evidence="1">
    <location>
        <begin position="227"/>
        <end position="238"/>
    </location>
</feature>
<dbReference type="HOGENOM" id="CLU_043859_0_0_1"/>
<protein>
    <recommendedName>
        <fullName evidence="4">Cell division control protein 14</fullName>
    </recommendedName>
</protein>
<evidence type="ECO:0000313" key="3">
    <source>
        <dbReference type="Proteomes" id="UP000054549"/>
    </source>
</evidence>